<feature type="compositionally biased region" description="Polar residues" evidence="3">
    <location>
        <begin position="336"/>
        <end position="353"/>
    </location>
</feature>
<dbReference type="PRINTS" id="PR00633">
    <property type="entry name" value="RCCNDNSATION"/>
</dbReference>
<evidence type="ECO:0000313" key="4">
    <source>
        <dbReference type="EMBL" id="EGZ22230.1"/>
    </source>
</evidence>
<feature type="compositionally biased region" description="Polar residues" evidence="3">
    <location>
        <begin position="22"/>
        <end position="32"/>
    </location>
</feature>
<evidence type="ECO:0000256" key="3">
    <source>
        <dbReference type="SAM" id="MobiDB-lite"/>
    </source>
</evidence>
<dbReference type="AlphaFoldDB" id="G4Z436"/>
<evidence type="ECO:0000256" key="2">
    <source>
        <dbReference type="PROSITE-ProRule" id="PRU00235"/>
    </source>
</evidence>
<feature type="repeat" description="RCC1" evidence="2">
    <location>
        <begin position="465"/>
        <end position="520"/>
    </location>
</feature>
<protein>
    <submittedName>
        <fullName evidence="4">Uncharacterized protein</fullName>
    </submittedName>
</protein>
<dbReference type="InterPro" id="IPR000408">
    <property type="entry name" value="Reg_chr_condens"/>
</dbReference>
<dbReference type="STRING" id="1094619.G4Z436"/>
<sequence length="643" mass="69213">MPRAAVKASSPTARHKPPSAASEASKTQETSRVVSPVVVPPVHSEPHPATPVTRTRKRVVRRPKYHETTKFLERESFKGLAPTDSGPNSAWFPGSTLGEAYRVASTLFRAAQRASLETRPVSWGYGYTDGALGHHNTRRVVEMKRLAIFRRAIVRAVSAGNRLSLFLTDDNRVFQCGRLFMKQDGCKMWKPVEVTMASVDAISTGVTIVAVESGHLAAYALDDQGRVYSWGTQIFEEGEPVPKVVIVEKTPRLVESLADNRIIKISAGNHFVVAVSATGAVFSWGRGCFGQLANGGVVDVSTPARIESLKDYVTVDIAAGSSHVLGVFLPRDERPPSNQHEPSSPAQTSESAATERSVVMAWGRGKHGCLGLGGSNNELLPSENAFFRGLGATKVAAGADHSLVLCCVGAHTFLYAFGGNELGQLGVASSADHVDMPSFLDEFVNVHVADIGAGAQYSAALTGDGEVFTWGDARYGKTCRADGRTTFVPWQVDLPRAIPSSSFVTQISIGTHHSLAQLRLSGEIDRWRKFPLDGVDSAVRHEEQGSKVSLCYCKSSQTTTRSVLGIFVQCETCRVSPLCRVCCRRCHAGHVLKPAAVGRSVQHACVCSEEGAKLGASCLFATRLPFAIPEESEGTASVRRTRQ</sequence>
<keyword evidence="5" id="KW-1185">Reference proteome</keyword>
<gene>
    <name evidence="4" type="ORF">PHYSODRAFT_494082</name>
</gene>
<dbReference type="PANTHER" id="PTHR22870">
    <property type="entry name" value="REGULATOR OF CHROMOSOME CONDENSATION"/>
    <property type="match status" value="1"/>
</dbReference>
<feature type="repeat" description="RCC1" evidence="2">
    <location>
        <begin position="412"/>
        <end position="464"/>
    </location>
</feature>
<organism evidence="4 5">
    <name type="scientific">Phytophthora sojae (strain P6497)</name>
    <name type="common">Soybean stem and root rot agent</name>
    <name type="synonym">Phytophthora megasperma f. sp. glycines</name>
    <dbReference type="NCBI Taxonomy" id="1094619"/>
    <lineage>
        <taxon>Eukaryota</taxon>
        <taxon>Sar</taxon>
        <taxon>Stramenopiles</taxon>
        <taxon>Oomycota</taxon>
        <taxon>Peronosporomycetes</taxon>
        <taxon>Peronosporales</taxon>
        <taxon>Peronosporaceae</taxon>
        <taxon>Phytophthora</taxon>
    </lineage>
</organism>
<dbReference type="SUPFAM" id="SSF50985">
    <property type="entry name" value="RCC1/BLIP-II"/>
    <property type="match status" value="2"/>
</dbReference>
<dbReference type="Pfam" id="PF13540">
    <property type="entry name" value="RCC1_2"/>
    <property type="match status" value="1"/>
</dbReference>
<keyword evidence="1" id="KW-0677">Repeat</keyword>
<dbReference type="GeneID" id="20657020"/>
<dbReference type="PROSITE" id="PS50012">
    <property type="entry name" value="RCC1_3"/>
    <property type="match status" value="5"/>
</dbReference>
<dbReference type="InterPro" id="IPR051210">
    <property type="entry name" value="Ub_ligase/GEF_domain"/>
</dbReference>
<dbReference type="RefSeq" id="XP_009524947.1">
    <property type="nucleotide sequence ID" value="XM_009526652.1"/>
</dbReference>
<dbReference type="OMA" id="RWRKFPL"/>
<feature type="region of interest" description="Disordered" evidence="3">
    <location>
        <begin position="329"/>
        <end position="353"/>
    </location>
</feature>
<dbReference type="Pfam" id="PF00415">
    <property type="entry name" value="RCC1"/>
    <property type="match status" value="2"/>
</dbReference>
<feature type="compositionally biased region" description="Low complexity" evidence="3">
    <location>
        <begin position="33"/>
        <end position="42"/>
    </location>
</feature>
<feature type="repeat" description="RCC1" evidence="2">
    <location>
        <begin position="225"/>
        <end position="278"/>
    </location>
</feature>
<dbReference type="SMR" id="G4Z436"/>
<feature type="repeat" description="RCC1" evidence="2">
    <location>
        <begin position="279"/>
        <end position="330"/>
    </location>
</feature>
<dbReference type="InParanoid" id="G4Z436"/>
<dbReference type="EMBL" id="JH159153">
    <property type="protein sequence ID" value="EGZ22230.1"/>
    <property type="molecule type" value="Genomic_DNA"/>
</dbReference>
<feature type="repeat" description="RCC1" evidence="2">
    <location>
        <begin position="357"/>
        <end position="408"/>
    </location>
</feature>
<dbReference type="InterPro" id="IPR009091">
    <property type="entry name" value="RCC1/BLIP-II"/>
</dbReference>
<accession>G4Z436</accession>
<dbReference type="KEGG" id="psoj:PHYSODRAFT_494082"/>
<dbReference type="Gene3D" id="2.130.10.30">
    <property type="entry name" value="Regulator of chromosome condensation 1/beta-lactamase-inhibitor protein II"/>
    <property type="match status" value="2"/>
</dbReference>
<reference evidence="4 5" key="1">
    <citation type="journal article" date="2006" name="Science">
        <title>Phytophthora genome sequences uncover evolutionary origins and mechanisms of pathogenesis.</title>
        <authorList>
            <person name="Tyler B.M."/>
            <person name="Tripathy S."/>
            <person name="Zhang X."/>
            <person name="Dehal P."/>
            <person name="Jiang R.H."/>
            <person name="Aerts A."/>
            <person name="Arredondo F.D."/>
            <person name="Baxter L."/>
            <person name="Bensasson D."/>
            <person name="Beynon J.L."/>
            <person name="Chapman J."/>
            <person name="Damasceno C.M."/>
            <person name="Dorrance A.E."/>
            <person name="Dou D."/>
            <person name="Dickerman A.W."/>
            <person name="Dubchak I.L."/>
            <person name="Garbelotto M."/>
            <person name="Gijzen M."/>
            <person name="Gordon S.G."/>
            <person name="Govers F."/>
            <person name="Grunwald N.J."/>
            <person name="Huang W."/>
            <person name="Ivors K.L."/>
            <person name="Jones R.W."/>
            <person name="Kamoun S."/>
            <person name="Krampis K."/>
            <person name="Lamour K.H."/>
            <person name="Lee M.K."/>
            <person name="McDonald W.H."/>
            <person name="Medina M."/>
            <person name="Meijer H.J."/>
            <person name="Nordberg E.K."/>
            <person name="Maclean D.J."/>
            <person name="Ospina-Giraldo M.D."/>
            <person name="Morris P.F."/>
            <person name="Phuntumart V."/>
            <person name="Putnam N.H."/>
            <person name="Rash S."/>
            <person name="Rose J.K."/>
            <person name="Sakihama Y."/>
            <person name="Salamov A.A."/>
            <person name="Savidor A."/>
            <person name="Scheuring C.F."/>
            <person name="Smith B.M."/>
            <person name="Sobral B.W."/>
            <person name="Terry A."/>
            <person name="Torto-Alalibo T.A."/>
            <person name="Win J."/>
            <person name="Xu Z."/>
            <person name="Zhang H."/>
            <person name="Grigoriev I.V."/>
            <person name="Rokhsar D.S."/>
            <person name="Boore J.L."/>
        </authorList>
    </citation>
    <scope>NUCLEOTIDE SEQUENCE [LARGE SCALE GENOMIC DNA]</scope>
    <source>
        <strain evidence="4 5">P6497</strain>
    </source>
</reference>
<dbReference type="PANTHER" id="PTHR22870:SF466">
    <property type="entry name" value="ANKYRIN REPEAT-CONTAINING PROTEIN"/>
    <property type="match status" value="1"/>
</dbReference>
<dbReference type="Proteomes" id="UP000002640">
    <property type="component" value="Unassembled WGS sequence"/>
</dbReference>
<evidence type="ECO:0000313" key="5">
    <source>
        <dbReference type="Proteomes" id="UP000002640"/>
    </source>
</evidence>
<feature type="region of interest" description="Disordered" evidence="3">
    <location>
        <begin position="1"/>
        <end position="60"/>
    </location>
</feature>
<name>G4Z436_PHYSP</name>
<evidence type="ECO:0000256" key="1">
    <source>
        <dbReference type="ARBA" id="ARBA00022737"/>
    </source>
</evidence>
<proteinExistence type="predicted"/>